<protein>
    <submittedName>
        <fullName evidence="8">Methyl-accepting chemotaxis sensory transducer with Pas/Pac sensor</fullName>
    </submittedName>
</protein>
<evidence type="ECO:0000256" key="2">
    <source>
        <dbReference type="ARBA" id="ARBA00029447"/>
    </source>
</evidence>
<organism evidence="8 9">
    <name type="scientific">Pontivivens marinum</name>
    <dbReference type="NCBI Taxonomy" id="1690039"/>
    <lineage>
        <taxon>Bacteria</taxon>
        <taxon>Pseudomonadati</taxon>
        <taxon>Pseudomonadota</taxon>
        <taxon>Alphaproteobacteria</taxon>
        <taxon>Rhodobacterales</taxon>
        <taxon>Paracoccaceae</taxon>
        <taxon>Pontivivens</taxon>
    </lineage>
</organism>
<proteinExistence type="inferred from homology"/>
<dbReference type="SUPFAM" id="SSF58104">
    <property type="entry name" value="Methyl-accepting chemotaxis protein (MCP) signaling domain"/>
    <property type="match status" value="1"/>
</dbReference>
<dbReference type="EMBL" id="OCTN01000002">
    <property type="protein sequence ID" value="SOH93565.1"/>
    <property type="molecule type" value="Genomic_DNA"/>
</dbReference>
<dbReference type="InterPro" id="IPR013655">
    <property type="entry name" value="PAS_fold_3"/>
</dbReference>
<comment type="similarity">
    <text evidence="2">Belongs to the methyl-accepting chemotaxis (MCP) protein family.</text>
</comment>
<feature type="domain" description="PAS" evidence="6">
    <location>
        <begin position="38"/>
        <end position="87"/>
    </location>
</feature>
<dbReference type="PANTHER" id="PTHR43531">
    <property type="entry name" value="PROTEIN ICFG"/>
    <property type="match status" value="1"/>
</dbReference>
<accession>A0A2C9CQW2</accession>
<keyword evidence="9" id="KW-1185">Reference proteome</keyword>
<dbReference type="InterPro" id="IPR004089">
    <property type="entry name" value="MCPsignal_dom"/>
</dbReference>
<dbReference type="SUPFAM" id="SSF55785">
    <property type="entry name" value="PYP-like sensor domain (PAS domain)"/>
    <property type="match status" value="1"/>
</dbReference>
<dbReference type="InterPro" id="IPR000014">
    <property type="entry name" value="PAS"/>
</dbReference>
<evidence type="ECO:0000256" key="1">
    <source>
        <dbReference type="ARBA" id="ARBA00022500"/>
    </source>
</evidence>
<dbReference type="PRINTS" id="PR00260">
    <property type="entry name" value="CHEMTRNSDUCR"/>
</dbReference>
<dbReference type="InterPro" id="IPR004090">
    <property type="entry name" value="Chemotax_Me-accpt_rcpt"/>
</dbReference>
<dbReference type="PROSITE" id="PS50112">
    <property type="entry name" value="PAS"/>
    <property type="match status" value="1"/>
</dbReference>
<dbReference type="RefSeq" id="WP_281252977.1">
    <property type="nucleotide sequence ID" value="NZ_OCTN01000002.1"/>
</dbReference>
<feature type="domain" description="PAC" evidence="7">
    <location>
        <begin position="90"/>
        <end position="142"/>
    </location>
</feature>
<dbReference type="InterPro" id="IPR051310">
    <property type="entry name" value="MCP_chemotaxis"/>
</dbReference>
<keyword evidence="3" id="KW-0807">Transducer</keyword>
<evidence type="ECO:0000259" key="6">
    <source>
        <dbReference type="PROSITE" id="PS50112"/>
    </source>
</evidence>
<feature type="region of interest" description="Disordered" evidence="4">
    <location>
        <begin position="212"/>
        <end position="239"/>
    </location>
</feature>
<dbReference type="Gene3D" id="3.30.450.20">
    <property type="entry name" value="PAS domain"/>
    <property type="match status" value="1"/>
</dbReference>
<gene>
    <name evidence="8" type="ORF">SAMN06273572_102242</name>
</gene>
<sequence>MPYTDQTSEGDITQRFDAITSHIPGVLFRCHPTPGYPLMWVAGKSQETIGYTHDELMHSIGGAWSTILHPDDRIRMLTELQNALDAHEPWQIEFRMVSPVGKVVWVKGYGGGLYSTDGELQALEGVIIDMTAQMAEKSNWQSRAQEARERNVRIVAATADILETLQSLSVLSINASIEAARAGDAGRGFSVVAQEMNRLAARAEDTATAIRRATGSNDQPNPMQTGLSSIAPLREEPAA</sequence>
<dbReference type="InterPro" id="IPR000700">
    <property type="entry name" value="PAS-assoc_C"/>
</dbReference>
<reference evidence="9" key="1">
    <citation type="submission" date="2017-09" db="EMBL/GenBank/DDBJ databases">
        <authorList>
            <person name="Varghese N."/>
            <person name="Submissions S."/>
        </authorList>
    </citation>
    <scope>NUCLEOTIDE SEQUENCE [LARGE SCALE GENOMIC DNA]</scope>
    <source>
        <strain evidence="9">C7</strain>
    </source>
</reference>
<keyword evidence="1" id="KW-0145">Chemotaxis</keyword>
<dbReference type="Proteomes" id="UP000220034">
    <property type="component" value="Unassembled WGS sequence"/>
</dbReference>
<dbReference type="GO" id="GO:0006935">
    <property type="term" value="P:chemotaxis"/>
    <property type="evidence" value="ECO:0007669"/>
    <property type="project" value="UniProtKB-KW"/>
</dbReference>
<evidence type="ECO:0000259" key="5">
    <source>
        <dbReference type="PROSITE" id="PS50111"/>
    </source>
</evidence>
<dbReference type="GO" id="GO:0016020">
    <property type="term" value="C:membrane"/>
    <property type="evidence" value="ECO:0007669"/>
    <property type="project" value="InterPro"/>
</dbReference>
<dbReference type="Pfam" id="PF08447">
    <property type="entry name" value="PAS_3"/>
    <property type="match status" value="1"/>
</dbReference>
<dbReference type="InterPro" id="IPR035965">
    <property type="entry name" value="PAS-like_dom_sf"/>
</dbReference>
<dbReference type="PROSITE" id="PS50111">
    <property type="entry name" value="CHEMOTAXIS_TRANSDUC_2"/>
    <property type="match status" value="1"/>
</dbReference>
<dbReference type="GO" id="GO:0004888">
    <property type="term" value="F:transmembrane signaling receptor activity"/>
    <property type="evidence" value="ECO:0007669"/>
    <property type="project" value="InterPro"/>
</dbReference>
<dbReference type="Gene3D" id="6.10.250.3200">
    <property type="match status" value="1"/>
</dbReference>
<evidence type="ECO:0000259" key="7">
    <source>
        <dbReference type="PROSITE" id="PS50113"/>
    </source>
</evidence>
<evidence type="ECO:0000256" key="4">
    <source>
        <dbReference type="SAM" id="MobiDB-lite"/>
    </source>
</evidence>
<dbReference type="PANTHER" id="PTHR43531:SF11">
    <property type="entry name" value="METHYL-ACCEPTING CHEMOTAXIS PROTEIN 3"/>
    <property type="match status" value="1"/>
</dbReference>
<dbReference type="NCBIfam" id="TIGR00229">
    <property type="entry name" value="sensory_box"/>
    <property type="match status" value="1"/>
</dbReference>
<feature type="domain" description="Methyl-accepting transducer" evidence="5">
    <location>
        <begin position="145"/>
        <end position="211"/>
    </location>
</feature>
<dbReference type="AlphaFoldDB" id="A0A2C9CQW2"/>
<evidence type="ECO:0000313" key="9">
    <source>
        <dbReference type="Proteomes" id="UP000220034"/>
    </source>
</evidence>
<dbReference type="Pfam" id="PF00015">
    <property type="entry name" value="MCPsignal"/>
    <property type="match status" value="1"/>
</dbReference>
<dbReference type="GO" id="GO:0007165">
    <property type="term" value="P:signal transduction"/>
    <property type="evidence" value="ECO:0007669"/>
    <property type="project" value="UniProtKB-KW"/>
</dbReference>
<evidence type="ECO:0000313" key="8">
    <source>
        <dbReference type="EMBL" id="SOH93565.1"/>
    </source>
</evidence>
<name>A0A2C9CQW2_9RHOB</name>
<dbReference type="PROSITE" id="PS50113">
    <property type="entry name" value="PAC"/>
    <property type="match status" value="1"/>
</dbReference>
<dbReference type="CDD" id="cd00130">
    <property type="entry name" value="PAS"/>
    <property type="match status" value="1"/>
</dbReference>
<evidence type="ECO:0000256" key="3">
    <source>
        <dbReference type="PROSITE-ProRule" id="PRU00284"/>
    </source>
</evidence>
<feature type="compositionally biased region" description="Polar residues" evidence="4">
    <location>
        <begin position="214"/>
        <end position="228"/>
    </location>
</feature>